<dbReference type="InParanoid" id="A0A0J6WU61"/>
<evidence type="ECO:0000313" key="2">
    <source>
        <dbReference type="EMBL" id="KMO85312.1"/>
    </source>
</evidence>
<dbReference type="EMBL" id="LEKT01000074">
    <property type="protein sequence ID" value="KMO85312.1"/>
    <property type="molecule type" value="Genomic_DNA"/>
</dbReference>
<dbReference type="AlphaFoldDB" id="A0A0J6WU61"/>
<sequence length="141" mass="16580">MRKSIFMVLILIIFTSIPSASSASYGKYWNDDRNYPRIHEHMGVIWYLDKKSIVTLEKTEQEITFSENIITIYMEKNPPIVNTNTVWLKSDTANHDVAYIKFSQNDPWKKVELSNTEVYNLFERNIFLVGWEAMNGQSYTL</sequence>
<dbReference type="RefSeq" id="WP_048515502.1">
    <property type="nucleotide sequence ID" value="NZ_FUXD01000067.1"/>
</dbReference>
<comment type="caution">
    <text evidence="2">The sequence shown here is derived from an EMBL/GenBank/DDBJ whole genome shotgun (WGS) entry which is preliminary data.</text>
</comment>
<name>A0A0J6WU61_9FIRM</name>
<gene>
    <name evidence="2" type="ORF">AB840_14195</name>
</gene>
<keyword evidence="1" id="KW-0732">Signal</keyword>
<accession>A0A0J6WU61</accession>
<feature type="signal peptide" evidence="1">
    <location>
        <begin position="1"/>
        <end position="23"/>
    </location>
</feature>
<keyword evidence="3" id="KW-1185">Reference proteome</keyword>
<evidence type="ECO:0000313" key="3">
    <source>
        <dbReference type="Proteomes" id="UP000036503"/>
    </source>
</evidence>
<reference evidence="2 3" key="1">
    <citation type="submission" date="2015-06" db="EMBL/GenBank/DDBJ databases">
        <title>Draft genome sequence of beer spoilage bacterium Megasphaera cerevisiae type strain 20462.</title>
        <authorList>
            <person name="Kutumbaka K."/>
            <person name="Pasmowitz J."/>
            <person name="Mategko J."/>
            <person name="Reyes D."/>
            <person name="Friedrich A."/>
            <person name="Han S."/>
            <person name="Martens-Habbena W."/>
            <person name="Neal-McKinney J."/>
            <person name="Janagama H.K."/>
            <person name="Nadala C."/>
            <person name="Samadpour M."/>
        </authorList>
    </citation>
    <scope>NUCLEOTIDE SEQUENCE [LARGE SCALE GENOMIC DNA]</scope>
    <source>
        <strain evidence="2 3">DSM 20462</strain>
    </source>
</reference>
<dbReference type="Proteomes" id="UP000036503">
    <property type="component" value="Unassembled WGS sequence"/>
</dbReference>
<feature type="chain" id="PRO_5030008828" evidence="1">
    <location>
        <begin position="24"/>
        <end position="141"/>
    </location>
</feature>
<protein>
    <submittedName>
        <fullName evidence="2">Uncharacterized protein</fullName>
    </submittedName>
</protein>
<dbReference type="OrthoDB" id="1665401at2"/>
<evidence type="ECO:0000256" key="1">
    <source>
        <dbReference type="SAM" id="SignalP"/>
    </source>
</evidence>
<proteinExistence type="predicted"/>
<dbReference type="PATRIC" id="fig|1122219.3.peg.3195"/>
<organism evidence="2 3">
    <name type="scientific">Megasphaera cerevisiae DSM 20462</name>
    <dbReference type="NCBI Taxonomy" id="1122219"/>
    <lineage>
        <taxon>Bacteria</taxon>
        <taxon>Bacillati</taxon>
        <taxon>Bacillota</taxon>
        <taxon>Negativicutes</taxon>
        <taxon>Veillonellales</taxon>
        <taxon>Veillonellaceae</taxon>
        <taxon>Megasphaera</taxon>
    </lineage>
</organism>